<comment type="caution">
    <text evidence="1">The sequence shown here is derived from an EMBL/GenBank/DDBJ whole genome shotgun (WGS) entry which is preliminary data.</text>
</comment>
<dbReference type="EMBL" id="MVGC01000021">
    <property type="protein sequence ID" value="RJE26461.1"/>
    <property type="molecule type" value="Genomic_DNA"/>
</dbReference>
<organism evidence="1 2">
    <name type="scientific">Aspergillus sclerotialis</name>
    <dbReference type="NCBI Taxonomy" id="2070753"/>
    <lineage>
        <taxon>Eukaryota</taxon>
        <taxon>Fungi</taxon>
        <taxon>Dikarya</taxon>
        <taxon>Ascomycota</taxon>
        <taxon>Pezizomycotina</taxon>
        <taxon>Eurotiomycetes</taxon>
        <taxon>Eurotiomycetidae</taxon>
        <taxon>Eurotiales</taxon>
        <taxon>Aspergillaceae</taxon>
        <taxon>Aspergillus</taxon>
        <taxon>Aspergillus subgen. Polypaecilum</taxon>
    </lineage>
</organism>
<gene>
    <name evidence="1" type="ORF">PHISCL_01171</name>
</gene>
<dbReference type="AlphaFoldDB" id="A0A3A3AAS2"/>
<proteinExistence type="predicted"/>
<sequence length="73" mass="7919">MARITTGPQKEVGVEKQKSPAVNLLKAHQLQAWSPTDKKPKNIHLRSGGPFALSVYTIYSIGTLGTSSYVPPK</sequence>
<evidence type="ECO:0000313" key="1">
    <source>
        <dbReference type="EMBL" id="RJE26461.1"/>
    </source>
</evidence>
<dbReference type="Proteomes" id="UP000266188">
    <property type="component" value="Unassembled WGS sequence"/>
</dbReference>
<reference evidence="2" key="1">
    <citation type="submission" date="2017-02" db="EMBL/GenBank/DDBJ databases">
        <authorList>
            <person name="Tafer H."/>
            <person name="Lopandic K."/>
        </authorList>
    </citation>
    <scope>NUCLEOTIDE SEQUENCE [LARGE SCALE GENOMIC DNA]</scope>
    <source>
        <strain evidence="2">CBS 366.77</strain>
    </source>
</reference>
<evidence type="ECO:0000313" key="2">
    <source>
        <dbReference type="Proteomes" id="UP000266188"/>
    </source>
</evidence>
<protein>
    <submittedName>
        <fullName evidence="1">Uncharacterized protein</fullName>
    </submittedName>
</protein>
<accession>A0A3A3AAS2</accession>
<keyword evidence="2" id="KW-1185">Reference proteome</keyword>
<name>A0A3A3AAS2_9EURO</name>